<feature type="repeat" description="HEAT" evidence="1">
    <location>
        <begin position="133"/>
        <end position="170"/>
    </location>
</feature>
<keyword evidence="3" id="KW-1185">Reference proteome</keyword>
<dbReference type="OrthoDB" id="414039at2759"/>
<gene>
    <name evidence="2" type="ORF">Ocin01_08721</name>
</gene>
<accession>A0A1D2MYS2</accession>
<proteinExistence type="predicted"/>
<reference evidence="2 3" key="1">
    <citation type="journal article" date="2016" name="Genome Biol. Evol.">
        <title>Gene Family Evolution Reflects Adaptation to Soil Environmental Stressors in the Genome of the Collembolan Orchesella cincta.</title>
        <authorList>
            <person name="Faddeeva-Vakhrusheva A."/>
            <person name="Derks M.F."/>
            <person name="Anvar S.Y."/>
            <person name="Agamennone V."/>
            <person name="Suring W."/>
            <person name="Smit S."/>
            <person name="van Straalen N.M."/>
            <person name="Roelofs D."/>
        </authorList>
    </citation>
    <scope>NUCLEOTIDE SEQUENCE [LARGE SCALE GENOMIC DNA]</scope>
    <source>
        <tissue evidence="2">Mixed pool</tissue>
    </source>
</reference>
<organism evidence="2 3">
    <name type="scientific">Orchesella cincta</name>
    <name type="common">Springtail</name>
    <name type="synonym">Podura cincta</name>
    <dbReference type="NCBI Taxonomy" id="48709"/>
    <lineage>
        <taxon>Eukaryota</taxon>
        <taxon>Metazoa</taxon>
        <taxon>Ecdysozoa</taxon>
        <taxon>Arthropoda</taxon>
        <taxon>Hexapoda</taxon>
        <taxon>Collembola</taxon>
        <taxon>Entomobryomorpha</taxon>
        <taxon>Entomobryoidea</taxon>
        <taxon>Orchesellidae</taxon>
        <taxon>Orchesellinae</taxon>
        <taxon>Orchesella</taxon>
    </lineage>
</organism>
<dbReference type="AlphaFoldDB" id="A0A1D2MYS2"/>
<dbReference type="InterPro" id="IPR011989">
    <property type="entry name" value="ARM-like"/>
</dbReference>
<evidence type="ECO:0000256" key="1">
    <source>
        <dbReference type="PROSITE-ProRule" id="PRU00103"/>
    </source>
</evidence>
<dbReference type="OMA" id="SCDNALT"/>
<dbReference type="InterPro" id="IPR021133">
    <property type="entry name" value="HEAT_type_2"/>
</dbReference>
<dbReference type="EMBL" id="LJIJ01000393">
    <property type="protein sequence ID" value="ODM97954.1"/>
    <property type="molecule type" value="Genomic_DNA"/>
</dbReference>
<dbReference type="PROSITE" id="PS50077">
    <property type="entry name" value="HEAT_REPEAT"/>
    <property type="match status" value="1"/>
</dbReference>
<dbReference type="InterPro" id="IPR016024">
    <property type="entry name" value="ARM-type_fold"/>
</dbReference>
<sequence>MANSCVSSGDCCPDKILGLLQSRQRVERDQGLSMVERLLKMSTEECNSHDPVLVEQYSRALVEMEQLLVENLRQVVESEEDVSMHQDNGMDDDGGGCVRLWEAKLGCLSASLTIILRTIDVTSEPTRHFFQNLQELTLRLICDQDVRVRLLAGDIMGALSKQLGPQVFESCRETIQDLITSELRCILSAGDEQITFNRDIAVLNMETDSPASSPVLPDQGELISNNYCPDSDIPVASFDKITVFEASPKGVRSSKLETLLKCLVSIVNAIGPQFKNYVDRNFIETILTTLQHPNRFVREAGFSLSSALLDAGCIDFDVFGTAFADKLSNGLSDLCSQTRIAAAVATRKHILAINETEREKFFDILLPRLCLCRYFMADTKFLLYSQESWRLIVNNDGPQLVEKYIDNVVNYYLEATLSENHAVREAACACIAELSRKINPVVVGRFIPRLLEALKRSFHDERWHVRDSACLGCGNFIMNFPEECKTERDALMALFYENLGFPISIVRQGAAASLANTIRAYGSQVIPGIMERIVYGLESVSRQLPDACSGLTSLTISPETRYSYPPGPWAQFIPYARPSQPWEFGDGCLYLIGDISPILECQSYLSSLIPKIIKAAQARSFAQHVVLLETMCKIVPPLAKGIGKKPFKEFLALFFEPIFYSIESETPQTAAAGKLCLQQLALMFGPNILKSRIEQFDPRFVQYMEVC</sequence>
<dbReference type="STRING" id="48709.A0A1D2MYS2"/>
<name>A0A1D2MYS2_ORCCI</name>
<evidence type="ECO:0000313" key="2">
    <source>
        <dbReference type="EMBL" id="ODM97954.1"/>
    </source>
</evidence>
<dbReference type="Proteomes" id="UP000094527">
    <property type="component" value="Unassembled WGS sequence"/>
</dbReference>
<protein>
    <submittedName>
        <fullName evidence="2">MMS19 nucleotide excision repair protein</fullName>
    </submittedName>
</protein>
<dbReference type="SUPFAM" id="SSF48371">
    <property type="entry name" value="ARM repeat"/>
    <property type="match status" value="1"/>
</dbReference>
<comment type="caution">
    <text evidence="2">The sequence shown here is derived from an EMBL/GenBank/DDBJ whole genome shotgun (WGS) entry which is preliminary data.</text>
</comment>
<dbReference type="Gene3D" id="1.25.10.10">
    <property type="entry name" value="Leucine-rich Repeat Variant"/>
    <property type="match status" value="2"/>
</dbReference>
<evidence type="ECO:0000313" key="3">
    <source>
        <dbReference type="Proteomes" id="UP000094527"/>
    </source>
</evidence>